<evidence type="ECO:0000313" key="4">
    <source>
        <dbReference type="EMBL" id="SNR87012.1"/>
    </source>
</evidence>
<dbReference type="Proteomes" id="UP000198415">
    <property type="component" value="Unassembled WGS sequence"/>
</dbReference>
<evidence type="ECO:0000256" key="1">
    <source>
        <dbReference type="SAM" id="MobiDB-lite"/>
    </source>
</evidence>
<evidence type="ECO:0000259" key="3">
    <source>
        <dbReference type="Pfam" id="PF05270"/>
    </source>
</evidence>
<protein>
    <submittedName>
        <fullName evidence="4">Alpha-L-arabinofuranosidase B (ABFB) domain-containing protein</fullName>
    </submittedName>
</protein>
<feature type="region of interest" description="Disordered" evidence="1">
    <location>
        <begin position="116"/>
        <end position="153"/>
    </location>
</feature>
<dbReference type="InterPro" id="IPR036195">
    <property type="entry name" value="AbfB_ABD_sf"/>
</dbReference>
<organism evidence="4 5">
    <name type="scientific">Actinoplanes regularis</name>
    <dbReference type="NCBI Taxonomy" id="52697"/>
    <lineage>
        <taxon>Bacteria</taxon>
        <taxon>Bacillati</taxon>
        <taxon>Actinomycetota</taxon>
        <taxon>Actinomycetes</taxon>
        <taxon>Micromonosporales</taxon>
        <taxon>Micromonosporaceae</taxon>
        <taxon>Actinoplanes</taxon>
    </lineage>
</organism>
<dbReference type="Gene3D" id="2.80.10.50">
    <property type="match status" value="1"/>
</dbReference>
<evidence type="ECO:0000256" key="2">
    <source>
        <dbReference type="SAM" id="Phobius"/>
    </source>
</evidence>
<dbReference type="GO" id="GO:0046373">
    <property type="term" value="P:L-arabinose metabolic process"/>
    <property type="evidence" value="ECO:0007669"/>
    <property type="project" value="InterPro"/>
</dbReference>
<sequence length="304" mass="32119">MPEEDSRPGLRVGGWIPPYSPRPWSHNPPIRPSEPAPFSPAPIPGFPRWGQLRGWNRRSGPLRRRAAVVAVAVATLGVAGVTAAGLGSDGEKGEPAFLAATVPPPPAPAETVIVAPIPSSSPSSFGSAPTTTPPPTAQLNNRSTTTPPPAKTFTATKLPAVTLRAGTTVALTLADNAEYRVRHRDYTARIEAIGSSSSSLDRADSSFTVRTGLGNSSCVSLESVNFPGYFLRHQNFELKLQRRDGSNLFDQDVTFCPVNIRSGAALVLRSINYPERFLVESGGRVVLRESGAAGALALVPRNAG</sequence>
<gene>
    <name evidence="4" type="ORF">SAMN06264365_106321</name>
</gene>
<feature type="domain" description="Alpha-L-arabinofuranosidase B arabinose-binding" evidence="3">
    <location>
        <begin position="180"/>
        <end position="290"/>
    </location>
</feature>
<keyword evidence="5" id="KW-1185">Reference proteome</keyword>
<evidence type="ECO:0000313" key="5">
    <source>
        <dbReference type="Proteomes" id="UP000198415"/>
    </source>
</evidence>
<dbReference type="SUPFAM" id="SSF110221">
    <property type="entry name" value="AbfB domain"/>
    <property type="match status" value="1"/>
</dbReference>
<dbReference type="AlphaFoldDB" id="A0A238ZV59"/>
<proteinExistence type="predicted"/>
<name>A0A238ZV59_9ACTN</name>
<dbReference type="EMBL" id="FZNR01000006">
    <property type="protein sequence ID" value="SNR87012.1"/>
    <property type="molecule type" value="Genomic_DNA"/>
</dbReference>
<dbReference type="OrthoDB" id="3298420at2"/>
<feature type="transmembrane region" description="Helical" evidence="2">
    <location>
        <begin position="66"/>
        <end position="86"/>
    </location>
</feature>
<keyword evidence="2" id="KW-0472">Membrane</keyword>
<keyword evidence="2" id="KW-0812">Transmembrane</keyword>
<dbReference type="GO" id="GO:0046556">
    <property type="term" value="F:alpha-L-arabinofuranosidase activity"/>
    <property type="evidence" value="ECO:0007669"/>
    <property type="project" value="InterPro"/>
</dbReference>
<dbReference type="Pfam" id="PF05270">
    <property type="entry name" value="AbfB"/>
    <property type="match status" value="1"/>
</dbReference>
<feature type="compositionally biased region" description="Pro residues" evidence="1">
    <location>
        <begin position="29"/>
        <end position="41"/>
    </location>
</feature>
<feature type="compositionally biased region" description="Low complexity" evidence="1">
    <location>
        <begin position="116"/>
        <end position="130"/>
    </location>
</feature>
<feature type="region of interest" description="Disordered" evidence="1">
    <location>
        <begin position="1"/>
        <end position="41"/>
    </location>
</feature>
<reference evidence="4 5" key="1">
    <citation type="submission" date="2017-06" db="EMBL/GenBank/DDBJ databases">
        <authorList>
            <person name="Kim H.J."/>
            <person name="Triplett B.A."/>
        </authorList>
    </citation>
    <scope>NUCLEOTIDE SEQUENCE [LARGE SCALE GENOMIC DNA]</scope>
    <source>
        <strain evidence="4 5">DSM 43151</strain>
    </source>
</reference>
<dbReference type="CDD" id="cd23399">
    <property type="entry name" value="beta-trefoil_ABD_ABFB"/>
    <property type="match status" value="1"/>
</dbReference>
<dbReference type="InterPro" id="IPR007934">
    <property type="entry name" value="AbfB_ABD"/>
</dbReference>
<keyword evidence="2" id="KW-1133">Transmembrane helix</keyword>
<accession>A0A238ZV59</accession>